<evidence type="ECO:0000313" key="3">
    <source>
        <dbReference type="Proteomes" id="UP000708208"/>
    </source>
</evidence>
<accession>A0A8J2KJT1</accession>
<feature type="compositionally biased region" description="Low complexity" evidence="1">
    <location>
        <begin position="654"/>
        <end position="667"/>
    </location>
</feature>
<gene>
    <name evidence="2" type="ORF">AFUS01_LOCUS24949</name>
</gene>
<sequence>MSNTPLRRSTRTTTRVDYNERALQGKSTSRRSVPKSTLQPISETKPEMAGNNNIPNINFPDLPEDDEAINCAYLKATIQQGFAVEREHLTELYIQQQQFNNQVATSSQAAQNSRLAAQEAAISAANAANFVRNVDPRLTSSETNLAELRQSINNINTWATEHAAEFAELKTSTQYSVLQLTERADNTDETLRQNIIETKRNTRNHEVLTTEFFRLKDKYDAVPPHQQFTAIQGNLQPPRIDFGIMKNAGITYTEENRWHPHEFIEAFEDHMAMYKIENQHKAAAFKSVVITKDAAQWRQTCRSTDTYEATKTSFLKYYWNATIQGQAELQCDRVNSAKTLPELVAFLTRWLKTLAQSNHRGTEFLLQMFRTKMPKQFHRELPITNNTTVTEFIEKMQSIADDYQRLWHQEIKLEPFERGPNGNPRRTNIPRDTILNNRWNADMKPPKDQPSGNFAHHDMQGRAINGIPLNPFTMGYKQIGNGYNIPPPNRGPLALTAPPTPGVLAITNGKAPNFPPPNFQNNKHRAKPLEVKYLAYDAEGNCLGEFSPHSGQIEVPYNNTHSVNVTDIDTETDNTVPAYVIAYDQYGNVVDLEEEEQQQQPTATLPQETFFTATQVQQMLQMQQAQQSQAAMATLAANVAGIQFNTPPPPTTPQPTTQASQQAPITSPFTQTGPIPQPTAPNTTASTTTGTPQPNTTNTAQGNAKN</sequence>
<protein>
    <submittedName>
        <fullName evidence="2">Uncharacterized protein</fullName>
    </submittedName>
</protein>
<organism evidence="2 3">
    <name type="scientific">Allacma fusca</name>
    <dbReference type="NCBI Taxonomy" id="39272"/>
    <lineage>
        <taxon>Eukaryota</taxon>
        <taxon>Metazoa</taxon>
        <taxon>Ecdysozoa</taxon>
        <taxon>Arthropoda</taxon>
        <taxon>Hexapoda</taxon>
        <taxon>Collembola</taxon>
        <taxon>Symphypleona</taxon>
        <taxon>Sminthuridae</taxon>
        <taxon>Allacma</taxon>
    </lineage>
</organism>
<dbReference type="Proteomes" id="UP000708208">
    <property type="component" value="Unassembled WGS sequence"/>
</dbReference>
<feature type="region of interest" description="Disordered" evidence="1">
    <location>
        <begin position="1"/>
        <end position="53"/>
    </location>
</feature>
<dbReference type="EMBL" id="CAJVCH010316781">
    <property type="protein sequence ID" value="CAG7786377.1"/>
    <property type="molecule type" value="Genomic_DNA"/>
</dbReference>
<feature type="region of interest" description="Disordered" evidence="1">
    <location>
        <begin position="642"/>
        <end position="706"/>
    </location>
</feature>
<evidence type="ECO:0000256" key="1">
    <source>
        <dbReference type="SAM" id="MobiDB-lite"/>
    </source>
</evidence>
<feature type="compositionally biased region" description="Low complexity" evidence="1">
    <location>
        <begin position="680"/>
        <end position="706"/>
    </location>
</feature>
<reference evidence="2" key="1">
    <citation type="submission" date="2021-06" db="EMBL/GenBank/DDBJ databases">
        <authorList>
            <person name="Hodson N. C."/>
            <person name="Mongue J. A."/>
            <person name="Jaron S. K."/>
        </authorList>
    </citation>
    <scope>NUCLEOTIDE SEQUENCE</scope>
</reference>
<dbReference type="AlphaFoldDB" id="A0A8J2KJT1"/>
<comment type="caution">
    <text evidence="2">The sequence shown here is derived from an EMBL/GenBank/DDBJ whole genome shotgun (WGS) entry which is preliminary data.</text>
</comment>
<keyword evidence="3" id="KW-1185">Reference proteome</keyword>
<name>A0A8J2KJT1_9HEXA</name>
<evidence type="ECO:0000313" key="2">
    <source>
        <dbReference type="EMBL" id="CAG7786377.1"/>
    </source>
</evidence>
<proteinExistence type="predicted"/>